<dbReference type="EMBL" id="LFNG01000019">
    <property type="protein sequence ID" value="KMQ70422.1"/>
    <property type="molecule type" value="Genomic_DNA"/>
</dbReference>
<organism evidence="1 2">
    <name type="scientific">Chryseobacterium koreense CCUG 49689</name>
    <dbReference type="NCBI Taxonomy" id="1304281"/>
    <lineage>
        <taxon>Bacteria</taxon>
        <taxon>Pseudomonadati</taxon>
        <taxon>Bacteroidota</taxon>
        <taxon>Flavobacteriia</taxon>
        <taxon>Flavobacteriales</taxon>
        <taxon>Weeksellaceae</taxon>
        <taxon>Chryseobacterium group</taxon>
        <taxon>Chryseobacterium</taxon>
    </lineage>
</organism>
<gene>
    <name evidence="1" type="ORF">ACM44_12335</name>
</gene>
<dbReference type="RefSeq" id="WP_048500357.1">
    <property type="nucleotide sequence ID" value="NZ_LFNG01000019.1"/>
</dbReference>
<accession>A0A0J7IWT5</accession>
<dbReference type="STRING" id="1304281.ACM44_12335"/>
<proteinExistence type="predicted"/>
<protein>
    <recommendedName>
        <fullName evidence="3">Glycosyl transferase family 1 domain-containing protein</fullName>
    </recommendedName>
</protein>
<comment type="caution">
    <text evidence="1">The sequence shown here is derived from an EMBL/GenBank/DDBJ whole genome shotgun (WGS) entry which is preliminary data.</text>
</comment>
<evidence type="ECO:0000313" key="2">
    <source>
        <dbReference type="Proteomes" id="UP000035900"/>
    </source>
</evidence>
<dbReference type="Proteomes" id="UP000035900">
    <property type="component" value="Unassembled WGS sequence"/>
</dbReference>
<evidence type="ECO:0000313" key="1">
    <source>
        <dbReference type="EMBL" id="KMQ70422.1"/>
    </source>
</evidence>
<dbReference type="OrthoDB" id="1007434at2"/>
<name>A0A0J7IWT5_9FLAO</name>
<dbReference type="PATRIC" id="fig|1304281.5.peg.2661"/>
<sequence>MGGTILFAYNLSESDNQFVQIHIRMLEELGYEVTASLDEFWYPTKSYNILVINWPDYFFGWNINISDEEVTELNKTLNSWKQSKTKIFTFLHDEYSHFGRGANLNLLFDLCYSKSDILIHLGDYSKKKYSDLYPDAQHHIVHHPLYTDFQTDLERHVARKQLGISEKVHLVFVPGGIRKTEEIDYCIRVFRKLPAKNKRMIFQKTNFLAKPQSLKNFIDLKVWVYFLLHTCKFNFLENIFFLQGFMKKEKLSAYFAASDLIIIPRTDILNSGNIILAAQFGKRIIGTGQGNMNELLTFLEQPVCSSEAIAALINPIQYSALVGKSLQLKIEEFSGHAMVKNQWKQLLHL</sequence>
<evidence type="ECO:0008006" key="3">
    <source>
        <dbReference type="Google" id="ProtNLM"/>
    </source>
</evidence>
<dbReference type="SUPFAM" id="SSF53756">
    <property type="entry name" value="UDP-Glycosyltransferase/glycogen phosphorylase"/>
    <property type="match status" value="1"/>
</dbReference>
<dbReference type="Gene3D" id="3.40.50.2000">
    <property type="entry name" value="Glycogen Phosphorylase B"/>
    <property type="match status" value="2"/>
</dbReference>
<reference evidence="1 2" key="1">
    <citation type="journal article" date="2004" name="Int. J. Syst. Evol. Microbiol.">
        <title>Kaistella koreensis gen. nov., sp. nov., a novel member of the Chryseobacterium-Bergeyella-Riemerella branch.</title>
        <authorList>
            <person name="Kim M.K."/>
            <person name="Im W.T."/>
            <person name="Shin Y.K."/>
            <person name="Lim J.H."/>
            <person name="Kim S.H."/>
            <person name="Lee B.C."/>
            <person name="Park M.Y."/>
            <person name="Lee K.Y."/>
            <person name="Lee S.T."/>
        </authorList>
    </citation>
    <scope>NUCLEOTIDE SEQUENCE [LARGE SCALE GENOMIC DNA]</scope>
    <source>
        <strain evidence="1 2">CCUG 49689</strain>
    </source>
</reference>
<dbReference type="AlphaFoldDB" id="A0A0J7IWT5"/>
<keyword evidence="2" id="KW-1185">Reference proteome</keyword>